<dbReference type="PROSITE" id="PS51384">
    <property type="entry name" value="FAD_FR"/>
    <property type="match status" value="1"/>
</dbReference>
<evidence type="ECO:0000313" key="3">
    <source>
        <dbReference type="EMBL" id="XFO63052.1"/>
    </source>
</evidence>
<dbReference type="PANTHER" id="PTHR30157">
    <property type="entry name" value="FERRIC REDUCTASE, NADPH-DEPENDENT"/>
    <property type="match status" value="1"/>
</dbReference>
<dbReference type="InterPro" id="IPR017927">
    <property type="entry name" value="FAD-bd_FR_type"/>
</dbReference>
<comment type="similarity">
    <text evidence="1">Belongs to the SIP oxidoreductase family.</text>
</comment>
<dbReference type="InterPro" id="IPR039261">
    <property type="entry name" value="FNR_nucleotide-bd"/>
</dbReference>
<dbReference type="InterPro" id="IPR039374">
    <property type="entry name" value="SIP_fam"/>
</dbReference>
<reference evidence="4" key="1">
    <citation type="submission" date="2024-04" db="EMBL/GenBank/DDBJ databases">
        <title>Phylogenomic analyses of a clade within the roseobacter group suggest taxonomic reassignments of species of the genera Aestuariivita, Citreicella, Loktanella, Nautella, Pelagibaca, Ruegeria, Thalassobius, Thiobacimonas and Tropicibacter, and the proposal o.</title>
        <authorList>
            <person name="Jeon C.O."/>
        </authorList>
    </citation>
    <scope>NUCLEOTIDE SEQUENCE [LARGE SCALE GENOMIC DNA]</scope>
    <source>
        <strain evidence="4">BS5-3</strain>
    </source>
</reference>
<dbReference type="Pfam" id="PF08021">
    <property type="entry name" value="FAD_binding_9"/>
    <property type="match status" value="1"/>
</dbReference>
<dbReference type="Proteomes" id="UP001440612">
    <property type="component" value="Chromosome"/>
</dbReference>
<dbReference type="InterPro" id="IPR017938">
    <property type="entry name" value="Riboflavin_synthase-like_b-brl"/>
</dbReference>
<dbReference type="PANTHER" id="PTHR30157:SF0">
    <property type="entry name" value="NADPH-DEPENDENT FERRIC-CHELATE REDUCTASE"/>
    <property type="match status" value="1"/>
</dbReference>
<dbReference type="Gene3D" id="2.40.30.10">
    <property type="entry name" value="Translation factors"/>
    <property type="match status" value="1"/>
</dbReference>
<proteinExistence type="inferred from homology"/>
<feature type="domain" description="FAD-binding FR-type" evidence="2">
    <location>
        <begin position="114"/>
        <end position="237"/>
    </location>
</feature>
<gene>
    <name evidence="3" type="ORF">AABB29_20555</name>
</gene>
<dbReference type="RefSeq" id="WP_373636796.1">
    <property type="nucleotide sequence ID" value="NZ_CP150951.2"/>
</dbReference>
<evidence type="ECO:0000313" key="4">
    <source>
        <dbReference type="Proteomes" id="UP001440612"/>
    </source>
</evidence>
<sequence>MSSQTEHKVADVTADTVLPNLSFAAMQGLILHEAEEHGLPIKEQTESRLLIQTEFGVFGIENQDDGLRLMIKAPDADSLHIVRDGLVEHLIHYMPDLQETMRWSDNILADQFPPNFQFAEVIEVRAISTDFHRVILRPERLMHFGDSAIHFRFVLPPKGCAEPVWPTLSPSGATVWPKGEHELHRPVYTVREQSNDKGTLSVDIFMHEGGRMTPWAKTIKAEDRVAIIGPGGGGTLDVDQLVICGDETAFPAIARILATLPDHAWARVMLYSSSGATDYPIPEHPNFALQWVGAESGLDFVDAAHDAVSQNPEAFVWFAAERLPTDMFRKLELIKNLPKSRKYIAQFWSNNG</sequence>
<evidence type="ECO:0000256" key="1">
    <source>
        <dbReference type="ARBA" id="ARBA00035644"/>
    </source>
</evidence>
<dbReference type="CDD" id="cd06193">
    <property type="entry name" value="siderophore_interacting"/>
    <property type="match status" value="1"/>
</dbReference>
<protein>
    <submittedName>
        <fullName evidence="3">Siderophore-interacting protein</fullName>
    </submittedName>
</protein>
<dbReference type="SUPFAM" id="SSF63380">
    <property type="entry name" value="Riboflavin synthase domain-like"/>
    <property type="match status" value="1"/>
</dbReference>
<evidence type="ECO:0000259" key="2">
    <source>
        <dbReference type="PROSITE" id="PS51384"/>
    </source>
</evidence>
<accession>A0ABZ3IEL4</accession>
<dbReference type="InterPro" id="IPR007037">
    <property type="entry name" value="SIP_rossman_dom"/>
</dbReference>
<dbReference type="Pfam" id="PF04954">
    <property type="entry name" value="SIP"/>
    <property type="match status" value="1"/>
</dbReference>
<organism evidence="3 4">
    <name type="scientific">Yoonia phaeophyticola</name>
    <dbReference type="NCBI Taxonomy" id="3137369"/>
    <lineage>
        <taxon>Bacteria</taxon>
        <taxon>Pseudomonadati</taxon>
        <taxon>Pseudomonadota</taxon>
        <taxon>Alphaproteobacteria</taxon>
        <taxon>Rhodobacterales</taxon>
        <taxon>Paracoccaceae</taxon>
        <taxon>Yoonia</taxon>
    </lineage>
</organism>
<name>A0ABZ3IEL4_9RHOB</name>
<dbReference type="EMBL" id="CP150951">
    <property type="protein sequence ID" value="XFO63052.1"/>
    <property type="molecule type" value="Genomic_DNA"/>
</dbReference>
<dbReference type="InterPro" id="IPR013113">
    <property type="entry name" value="SIP_FAD-bd"/>
</dbReference>
<keyword evidence="4" id="KW-1185">Reference proteome</keyword>
<dbReference type="Gene3D" id="3.40.50.80">
    <property type="entry name" value="Nucleotide-binding domain of ferredoxin-NADP reductase (FNR) module"/>
    <property type="match status" value="1"/>
</dbReference>